<dbReference type="InterPro" id="IPR036866">
    <property type="entry name" value="RibonucZ/Hydroxyglut_hydro"/>
</dbReference>
<protein>
    <recommendedName>
        <fullName evidence="3">Metallo-beta-lactamase domain-containing protein</fullName>
    </recommendedName>
</protein>
<organism evidence="1 2">
    <name type="scientific">Aeropyrum pernix (strain ATCC 700893 / DSM 11879 / JCM 9820 / NBRC 100138 / K1)</name>
    <dbReference type="NCBI Taxonomy" id="272557"/>
    <lineage>
        <taxon>Archaea</taxon>
        <taxon>Thermoproteota</taxon>
        <taxon>Thermoprotei</taxon>
        <taxon>Desulfurococcales</taxon>
        <taxon>Desulfurococcaceae</taxon>
        <taxon>Aeropyrum</taxon>
    </lineage>
</organism>
<dbReference type="AlphaFoldDB" id="Q9YFS4"/>
<dbReference type="GeneID" id="1445703"/>
<dbReference type="Gene3D" id="3.60.15.10">
    <property type="entry name" value="Ribonuclease Z/Hydroxyacylglutathione hydrolase-like"/>
    <property type="match status" value="1"/>
</dbReference>
<dbReference type="PIR" id="E72773">
    <property type="entry name" value="E72773"/>
</dbReference>
<sequence>MPVTVEWCYHAYILLKAGDVLMAIDPHDGGSLGLPTCRVDADYILVTHDHFDHNAVEVARGKRTKEVLKRFYGSKNLGPFTVTGVKVYHDKAGGTLRGEVAAYRVEVEGLSLVHLGDIGHVITSSSHPELSRPDVLFVPVGGTFTVNAAEAWKIVENLRPRIAVPIHYWMPGSHLPIDPLDRFLQVARAGRQPIEGRVLELSPEKLPEKTTIYYFKVQS</sequence>
<evidence type="ECO:0000313" key="2">
    <source>
        <dbReference type="Proteomes" id="UP000002518"/>
    </source>
</evidence>
<proteinExistence type="predicted"/>
<dbReference type="EMBL" id="BA000002">
    <property type="protein sequence ID" value="BAA79087.2"/>
    <property type="molecule type" value="Genomic_DNA"/>
</dbReference>
<name>Q9YFS4_AERPE</name>
<gene>
    <name evidence="1" type="ordered locus">APE_0176.1</name>
</gene>
<dbReference type="Pfam" id="PF13483">
    <property type="entry name" value="Lactamase_B_3"/>
    <property type="match status" value="1"/>
</dbReference>
<dbReference type="Proteomes" id="UP000002518">
    <property type="component" value="Chromosome"/>
</dbReference>
<dbReference type="STRING" id="272557.APE_0176.1"/>
<dbReference type="KEGG" id="ape:APE_0176.1"/>
<evidence type="ECO:0000313" key="1">
    <source>
        <dbReference type="EMBL" id="BAA79087.2"/>
    </source>
</evidence>
<dbReference type="SUPFAM" id="SSF56281">
    <property type="entry name" value="Metallo-hydrolase/oxidoreductase"/>
    <property type="match status" value="1"/>
</dbReference>
<dbReference type="eggNOG" id="arCOG00497">
    <property type="taxonomic scope" value="Archaea"/>
</dbReference>
<keyword evidence="2" id="KW-1185">Reference proteome</keyword>
<reference evidence="1 2" key="1">
    <citation type="journal article" date="1999" name="DNA Res.">
        <title>Complete genome sequence of an aerobic hyper-thermophilic crenarchaeon, Aeropyrum pernix K1.</title>
        <authorList>
            <person name="Kawarabayasi Y."/>
            <person name="Hino Y."/>
            <person name="Horikawa H."/>
            <person name="Yamazaki S."/>
            <person name="Haikawa Y."/>
            <person name="Jin-no K."/>
            <person name="Takahashi M."/>
            <person name="Sekine M."/>
            <person name="Baba S."/>
            <person name="Ankai A."/>
            <person name="Kosugi H."/>
            <person name="Hosoyama A."/>
            <person name="Fukui S."/>
            <person name="Nagai Y."/>
            <person name="Nishijima K."/>
            <person name="Nakazawa H."/>
            <person name="Takamiya M."/>
            <person name="Masuda S."/>
            <person name="Funahashi T."/>
            <person name="Tanaka T."/>
            <person name="Kudoh Y."/>
            <person name="Yamazaki J."/>
            <person name="Kushida N."/>
            <person name="Oguchi A."/>
            <person name="Aoki K."/>
            <person name="Kubota K."/>
            <person name="Nakamura Y."/>
            <person name="Nomura N."/>
            <person name="Sako Y."/>
            <person name="Kikuchi H."/>
        </authorList>
    </citation>
    <scope>NUCLEOTIDE SEQUENCE [LARGE SCALE GENOMIC DNA]</scope>
    <source>
        <strain evidence="2">ATCC 700893 / DSM 11879 / JCM 9820 / NBRC 100138 / K1</strain>
    </source>
</reference>
<accession>Q9YFS4</accession>
<dbReference type="RefSeq" id="WP_010865546.1">
    <property type="nucleotide sequence ID" value="NC_000854.2"/>
</dbReference>
<dbReference type="PANTHER" id="PTHR42967">
    <property type="entry name" value="METAL DEPENDENT HYDROLASE"/>
    <property type="match status" value="1"/>
</dbReference>
<evidence type="ECO:0008006" key="3">
    <source>
        <dbReference type="Google" id="ProtNLM"/>
    </source>
</evidence>
<dbReference type="EnsemblBacteria" id="BAA79087">
    <property type="protein sequence ID" value="BAA79087"/>
    <property type="gene ID" value="APE_0176.1"/>
</dbReference>
<dbReference type="PANTHER" id="PTHR42967:SF1">
    <property type="entry name" value="MBL FOLD METALLO-HYDROLASE"/>
    <property type="match status" value="1"/>
</dbReference>